<dbReference type="Proteomes" id="UP001151760">
    <property type="component" value="Unassembled WGS sequence"/>
</dbReference>
<keyword evidence="3" id="KW-1185">Reference proteome</keyword>
<dbReference type="InterPro" id="IPR043502">
    <property type="entry name" value="DNA/RNA_pol_sf"/>
</dbReference>
<feature type="domain" description="Reverse transcriptase Ty1/copia-type" evidence="1">
    <location>
        <begin position="265"/>
        <end position="377"/>
    </location>
</feature>
<proteinExistence type="predicted"/>
<dbReference type="PANTHER" id="PTHR11439">
    <property type="entry name" value="GAG-POL-RELATED RETROTRANSPOSON"/>
    <property type="match status" value="1"/>
</dbReference>
<protein>
    <submittedName>
        <fullName evidence="2">Retrovirus-related pol polyprotein from transposon TNT 1-94</fullName>
    </submittedName>
</protein>
<reference evidence="2" key="2">
    <citation type="submission" date="2022-01" db="EMBL/GenBank/DDBJ databases">
        <authorList>
            <person name="Yamashiro T."/>
            <person name="Shiraishi A."/>
            <person name="Satake H."/>
            <person name="Nakayama K."/>
        </authorList>
    </citation>
    <scope>NUCLEOTIDE SEQUENCE</scope>
</reference>
<dbReference type="InterPro" id="IPR013103">
    <property type="entry name" value="RVT_2"/>
</dbReference>
<gene>
    <name evidence="2" type="ORF">Tco_0892197</name>
</gene>
<dbReference type="PANTHER" id="PTHR11439:SF509">
    <property type="entry name" value="RNA-DIRECTED DNA POLYMERASE"/>
    <property type="match status" value="1"/>
</dbReference>
<accession>A0ABQ5C572</accession>
<comment type="caution">
    <text evidence="2">The sequence shown here is derived from an EMBL/GenBank/DDBJ whole genome shotgun (WGS) entry which is preliminary data.</text>
</comment>
<dbReference type="Pfam" id="PF07727">
    <property type="entry name" value="RVT_2"/>
    <property type="match status" value="1"/>
</dbReference>
<evidence type="ECO:0000259" key="1">
    <source>
        <dbReference type="Pfam" id="PF07727"/>
    </source>
</evidence>
<evidence type="ECO:0000313" key="3">
    <source>
        <dbReference type="Proteomes" id="UP001151760"/>
    </source>
</evidence>
<sequence length="497" mass="56568">MVHEDRFEIKNNKICAYRVYNRRTKKIMETMNVTFDELSAMSSEQSSSKPGLQSMTSGQISSRLDLTYAPSTITTQQPTKHELDLLFEAMYYDYIGGQPSAATRTAPAAQAPQVLQTPTTSTTIDVDELEPQQQLVQQQDNQASLQPEIVADNVSKDMLDGNTFVNPFAPPSTSAAESSYSQYVDLSNMHTTMEPKNVKEAMTDPAWIESMQEELLQFKRLDVWVLVPVPDNIKPLTLKWFFKNKHDEENTVIRNKTRLVVRGIFLAYTAHKSFIVFQMDVKTAFLHGTLKEDVYVCQPEGFIDAEHPSHVYKLKKVLCGLKQAPRAWYDKLSKFLLQNHFFKGTIDPTLFIRRFDNDILLVHVYVDDIIFGSTNPRMETCDTVGTPIKIKDKLDIDKNGTLVDATKYRSMIGALMYLTSSRPDIVHATCLCARYQVKPTEKHLKEVKRIFHYLRGTVNMGLWYTKDSSFELTGFSYADYAGCKDTFKSTSGGRAHT</sequence>
<reference evidence="2" key="1">
    <citation type="journal article" date="2022" name="Int. J. Mol. Sci.">
        <title>Draft Genome of Tanacetum Coccineum: Genomic Comparison of Closely Related Tanacetum-Family Plants.</title>
        <authorList>
            <person name="Yamashiro T."/>
            <person name="Shiraishi A."/>
            <person name="Nakayama K."/>
            <person name="Satake H."/>
        </authorList>
    </citation>
    <scope>NUCLEOTIDE SEQUENCE</scope>
</reference>
<organism evidence="2 3">
    <name type="scientific">Tanacetum coccineum</name>
    <dbReference type="NCBI Taxonomy" id="301880"/>
    <lineage>
        <taxon>Eukaryota</taxon>
        <taxon>Viridiplantae</taxon>
        <taxon>Streptophyta</taxon>
        <taxon>Embryophyta</taxon>
        <taxon>Tracheophyta</taxon>
        <taxon>Spermatophyta</taxon>
        <taxon>Magnoliopsida</taxon>
        <taxon>eudicotyledons</taxon>
        <taxon>Gunneridae</taxon>
        <taxon>Pentapetalae</taxon>
        <taxon>asterids</taxon>
        <taxon>campanulids</taxon>
        <taxon>Asterales</taxon>
        <taxon>Asteraceae</taxon>
        <taxon>Asteroideae</taxon>
        <taxon>Anthemideae</taxon>
        <taxon>Anthemidinae</taxon>
        <taxon>Tanacetum</taxon>
    </lineage>
</organism>
<dbReference type="SUPFAM" id="SSF56672">
    <property type="entry name" value="DNA/RNA polymerases"/>
    <property type="match status" value="1"/>
</dbReference>
<name>A0ABQ5C572_9ASTR</name>
<evidence type="ECO:0000313" key="2">
    <source>
        <dbReference type="EMBL" id="GJT22260.1"/>
    </source>
</evidence>
<dbReference type="EMBL" id="BQNB010013955">
    <property type="protein sequence ID" value="GJT22260.1"/>
    <property type="molecule type" value="Genomic_DNA"/>
</dbReference>